<feature type="domain" description="SCP" evidence="1">
    <location>
        <begin position="58"/>
        <end position="141"/>
    </location>
</feature>
<comment type="caution">
    <text evidence="2">The sequence shown here is derived from an EMBL/GenBank/DDBJ whole genome shotgun (WGS) entry which is preliminary data.</text>
</comment>
<dbReference type="InterPro" id="IPR014044">
    <property type="entry name" value="CAP_dom"/>
</dbReference>
<sequence>MKQKNELLTVLLASMTLTVCGGAWGDGGDTLAPVASAIVTSVPAATYEATSSEALAYETLNAERLQCGFGLLAQNARLDQAATAHLNYLEKNKVIAHLQKPGMAGFTGVRPSDRAAVAGYDPRRVSETMATAWFTEDAEYAVRRILSAPYHLLVALHGLRDVGVALGPTIVGFRTLVMLFGLTKSAEHQDAESQDAGKVLTYPCEGSTGVLASIGEEAPTPFPEEADAVWGQPILVKGASDLRVAAVWITGHGGSVAIKALYGDGQTTDPNGQCKEGVACIIPAALVPDTSYIATVTGKNAGARFRSTFRFRTGAR</sequence>
<dbReference type="Gene3D" id="3.40.33.10">
    <property type="entry name" value="CAP"/>
    <property type="match status" value="1"/>
</dbReference>
<accession>A0ABT3KW54</accession>
<dbReference type="InterPro" id="IPR035940">
    <property type="entry name" value="CAP_sf"/>
</dbReference>
<gene>
    <name evidence="2" type="ORF">D5039_15835</name>
</gene>
<organism evidence="2 3">
    <name type="scientific">Verminephrobacter aporrectodeae subsp. tuberculatae</name>
    <dbReference type="NCBI Taxonomy" id="1110392"/>
    <lineage>
        <taxon>Bacteria</taxon>
        <taxon>Pseudomonadati</taxon>
        <taxon>Pseudomonadota</taxon>
        <taxon>Betaproteobacteria</taxon>
        <taxon>Burkholderiales</taxon>
        <taxon>Comamonadaceae</taxon>
        <taxon>Verminephrobacter</taxon>
    </lineage>
</organism>
<reference evidence="3" key="1">
    <citation type="submission" date="2023-07" db="EMBL/GenBank/DDBJ databases">
        <title>Verminephrobacter genomes.</title>
        <authorList>
            <person name="Lund M.B."/>
        </authorList>
    </citation>
    <scope>NUCLEOTIDE SEQUENCE [LARGE SCALE GENOMIC DNA]</scope>
    <source>
        <strain evidence="3">AtM5-05</strain>
    </source>
</reference>
<protein>
    <submittedName>
        <fullName evidence="2">CAP domain-containing protein</fullName>
    </submittedName>
</protein>
<dbReference type="RefSeq" id="WP_265282791.1">
    <property type="nucleotide sequence ID" value="NZ_QZCW01000003.1"/>
</dbReference>
<keyword evidence="3" id="KW-1185">Reference proteome</keyword>
<proteinExistence type="predicted"/>
<dbReference type="EMBL" id="QZCW01000003">
    <property type="protein sequence ID" value="MCW5322569.1"/>
    <property type="molecule type" value="Genomic_DNA"/>
</dbReference>
<dbReference type="Proteomes" id="UP001208935">
    <property type="component" value="Unassembled WGS sequence"/>
</dbReference>
<evidence type="ECO:0000313" key="2">
    <source>
        <dbReference type="EMBL" id="MCW5322569.1"/>
    </source>
</evidence>
<evidence type="ECO:0000259" key="1">
    <source>
        <dbReference type="Pfam" id="PF00188"/>
    </source>
</evidence>
<evidence type="ECO:0000313" key="3">
    <source>
        <dbReference type="Proteomes" id="UP001208935"/>
    </source>
</evidence>
<dbReference type="Pfam" id="PF00188">
    <property type="entry name" value="CAP"/>
    <property type="match status" value="1"/>
</dbReference>
<name>A0ABT3KW54_9BURK</name>